<dbReference type="SUPFAM" id="SSF52172">
    <property type="entry name" value="CheY-like"/>
    <property type="match status" value="1"/>
</dbReference>
<evidence type="ECO:0000256" key="1">
    <source>
        <dbReference type="PROSITE-ProRule" id="PRU00169"/>
    </source>
</evidence>
<organism evidence="3 4">
    <name type="scientific">Flagellimonas aquimarina</name>
    <dbReference type="NCBI Taxonomy" id="2201895"/>
    <lineage>
        <taxon>Bacteria</taxon>
        <taxon>Pseudomonadati</taxon>
        <taxon>Bacteroidota</taxon>
        <taxon>Flavobacteriia</taxon>
        <taxon>Flavobacteriales</taxon>
        <taxon>Flavobacteriaceae</taxon>
        <taxon>Flagellimonas</taxon>
    </lineage>
</organism>
<comment type="caution">
    <text evidence="3">The sequence shown here is derived from an EMBL/GenBank/DDBJ whole genome shotgun (WGS) entry which is preliminary data.</text>
</comment>
<dbReference type="Proteomes" id="UP000245762">
    <property type="component" value="Unassembled WGS sequence"/>
</dbReference>
<evidence type="ECO:0000313" key="3">
    <source>
        <dbReference type="EMBL" id="PWL37448.1"/>
    </source>
</evidence>
<dbReference type="RefSeq" id="WP_109665168.1">
    <property type="nucleotide sequence ID" value="NZ_QGEG01000005.1"/>
</dbReference>
<dbReference type="Gene3D" id="3.40.50.2300">
    <property type="match status" value="1"/>
</dbReference>
<dbReference type="PANTHER" id="PTHR44520:SF2">
    <property type="entry name" value="RESPONSE REGULATOR RCP1"/>
    <property type="match status" value="1"/>
</dbReference>
<dbReference type="AlphaFoldDB" id="A0A316KWH3"/>
<dbReference type="Pfam" id="PF00072">
    <property type="entry name" value="Response_reg"/>
    <property type="match status" value="1"/>
</dbReference>
<dbReference type="PANTHER" id="PTHR44520">
    <property type="entry name" value="RESPONSE REGULATOR RCP1-RELATED"/>
    <property type="match status" value="1"/>
</dbReference>
<reference evidence="3 4" key="1">
    <citation type="submission" date="2018-05" db="EMBL/GenBank/DDBJ databases">
        <title>Complete genome sequence of Flagellimonas aquimarina ECD12 isolated from seaweed Ecklonia cava.</title>
        <authorList>
            <person name="Choi S."/>
            <person name="Seong C."/>
        </authorList>
    </citation>
    <scope>NUCLEOTIDE SEQUENCE [LARGE SCALE GENOMIC DNA]</scope>
    <source>
        <strain evidence="3 4">ECD12</strain>
    </source>
</reference>
<protein>
    <submittedName>
        <fullName evidence="3">Response regulator</fullName>
    </submittedName>
</protein>
<dbReference type="InterPro" id="IPR052893">
    <property type="entry name" value="TCS_response_regulator"/>
</dbReference>
<proteinExistence type="predicted"/>
<dbReference type="PROSITE" id="PS50110">
    <property type="entry name" value="RESPONSE_REGULATORY"/>
    <property type="match status" value="1"/>
</dbReference>
<dbReference type="EMBL" id="QGEG01000005">
    <property type="protein sequence ID" value="PWL37448.1"/>
    <property type="molecule type" value="Genomic_DNA"/>
</dbReference>
<dbReference type="GO" id="GO:0000160">
    <property type="term" value="P:phosphorelay signal transduction system"/>
    <property type="evidence" value="ECO:0007669"/>
    <property type="project" value="InterPro"/>
</dbReference>
<gene>
    <name evidence="3" type="ORF">DKG77_15830</name>
</gene>
<keyword evidence="4" id="KW-1185">Reference proteome</keyword>
<dbReference type="InterPro" id="IPR011006">
    <property type="entry name" value="CheY-like_superfamily"/>
</dbReference>
<accession>A0A316KWH3</accession>
<dbReference type="InterPro" id="IPR001789">
    <property type="entry name" value="Sig_transdc_resp-reg_receiver"/>
</dbReference>
<keyword evidence="1" id="KW-0597">Phosphoprotein</keyword>
<name>A0A316KWH3_9FLAO</name>
<evidence type="ECO:0000259" key="2">
    <source>
        <dbReference type="PROSITE" id="PS50110"/>
    </source>
</evidence>
<feature type="domain" description="Response regulatory" evidence="2">
    <location>
        <begin position="6"/>
        <end position="125"/>
    </location>
</feature>
<evidence type="ECO:0000313" key="4">
    <source>
        <dbReference type="Proteomes" id="UP000245762"/>
    </source>
</evidence>
<sequence>MKKINSIYIIDDDPITIFGIKKMLKTTVICKDIKAFENGKAALEGLTKRIHKGASIPEVIFLDINMPIMDGWEFLQEFVNMDVKEKIIINVITSSIDPLDYQKWNDFRLKSPHYLNFKNKPIYKIEASDLNRVNIAS</sequence>
<feature type="modified residue" description="4-aspartylphosphate" evidence="1">
    <location>
        <position position="63"/>
    </location>
</feature>
<dbReference type="OrthoDB" id="673128at2"/>